<dbReference type="AlphaFoldDB" id="A0A1G2G764"/>
<dbReference type="EMBL" id="MHNN01000015">
    <property type="protein sequence ID" value="OGZ46086.1"/>
    <property type="molecule type" value="Genomic_DNA"/>
</dbReference>
<organism evidence="1 2">
    <name type="scientific">Candidatus Ryanbacteria bacterium RIFCSPHIGHO2_02_FULL_45_13b</name>
    <dbReference type="NCBI Taxonomy" id="1802117"/>
    <lineage>
        <taxon>Bacteria</taxon>
        <taxon>Candidatus Ryaniibacteriota</taxon>
    </lineage>
</organism>
<name>A0A1G2G764_9BACT</name>
<protein>
    <submittedName>
        <fullName evidence="1">Uncharacterized protein</fullName>
    </submittedName>
</protein>
<comment type="caution">
    <text evidence="1">The sequence shown here is derived from an EMBL/GenBank/DDBJ whole genome shotgun (WGS) entry which is preliminary data.</text>
</comment>
<accession>A0A1G2G764</accession>
<dbReference type="Proteomes" id="UP000176576">
    <property type="component" value="Unassembled WGS sequence"/>
</dbReference>
<gene>
    <name evidence="1" type="ORF">A3J54_02565</name>
</gene>
<proteinExistence type="predicted"/>
<evidence type="ECO:0000313" key="2">
    <source>
        <dbReference type="Proteomes" id="UP000176576"/>
    </source>
</evidence>
<reference evidence="1 2" key="1">
    <citation type="journal article" date="2016" name="Nat. Commun.">
        <title>Thousands of microbial genomes shed light on interconnected biogeochemical processes in an aquifer system.</title>
        <authorList>
            <person name="Anantharaman K."/>
            <person name="Brown C.T."/>
            <person name="Hug L.A."/>
            <person name="Sharon I."/>
            <person name="Castelle C.J."/>
            <person name="Probst A.J."/>
            <person name="Thomas B.C."/>
            <person name="Singh A."/>
            <person name="Wilkins M.J."/>
            <person name="Karaoz U."/>
            <person name="Brodie E.L."/>
            <person name="Williams K.H."/>
            <person name="Hubbard S.S."/>
            <person name="Banfield J.F."/>
        </authorList>
    </citation>
    <scope>NUCLEOTIDE SEQUENCE [LARGE SCALE GENOMIC DNA]</scope>
</reference>
<sequence>MELEEQMKLQFTFTELTVVCDALYARLYFGEGMGVPYRFSRKDYERVLQKVYASGAITELEILPKEGEGEEKK</sequence>
<evidence type="ECO:0000313" key="1">
    <source>
        <dbReference type="EMBL" id="OGZ46086.1"/>
    </source>
</evidence>